<gene>
    <name evidence="3" type="ORF">TWF718_009284</name>
</gene>
<feature type="compositionally biased region" description="Basic and acidic residues" evidence="1">
    <location>
        <begin position="140"/>
        <end position="149"/>
    </location>
</feature>
<organism evidence="3 4">
    <name type="scientific">Orbilia javanica</name>
    <dbReference type="NCBI Taxonomy" id="47235"/>
    <lineage>
        <taxon>Eukaryota</taxon>
        <taxon>Fungi</taxon>
        <taxon>Dikarya</taxon>
        <taxon>Ascomycota</taxon>
        <taxon>Pezizomycotina</taxon>
        <taxon>Orbiliomycetes</taxon>
        <taxon>Orbiliales</taxon>
        <taxon>Orbiliaceae</taxon>
        <taxon>Orbilia</taxon>
    </lineage>
</organism>
<dbReference type="Pfam" id="PF26176">
    <property type="entry name" value="zf_C2H2_17_2"/>
    <property type="match status" value="1"/>
</dbReference>
<evidence type="ECO:0000256" key="1">
    <source>
        <dbReference type="SAM" id="MobiDB-lite"/>
    </source>
</evidence>
<dbReference type="AlphaFoldDB" id="A0AAN8N2P9"/>
<comment type="caution">
    <text evidence="3">The sequence shown here is derived from an EMBL/GenBank/DDBJ whole genome shotgun (WGS) entry which is preliminary data.</text>
</comment>
<accession>A0AAN8N2P9</accession>
<evidence type="ECO:0000259" key="2">
    <source>
        <dbReference type="Pfam" id="PF26176"/>
    </source>
</evidence>
<evidence type="ECO:0000313" key="3">
    <source>
        <dbReference type="EMBL" id="KAK6339896.1"/>
    </source>
</evidence>
<name>A0AAN8N2P9_9PEZI</name>
<sequence length="247" mass="27810">MDHRYPQDQQSQYELSRSPGDRSYQDSQGEYWIGSSQTYEDQQFAGSTPIDPQLYPATSPTILPPGTSVASYSGYRNAGYQGYTSSSPSPHPPTQYYQGQQQQPASGEGYGNSAYGYGEQSAASAYPQNPHGTDEVQSPGHDRPRPEKKYLCTIADCEKSFPGNGFTTLNDLERHGRSKHGDDGQYIECRHERCPDKGKRFPRRDNFVDHYWRVHGNGSSKEAMKAYALEKAKEWMVVKQAGNWSKR</sequence>
<dbReference type="Proteomes" id="UP001313282">
    <property type="component" value="Unassembled WGS sequence"/>
</dbReference>
<protein>
    <recommendedName>
        <fullName evidence="2">C2H2-domain containing protein second zinc finger domain-containing protein</fullName>
    </recommendedName>
</protein>
<keyword evidence="4" id="KW-1185">Reference proteome</keyword>
<evidence type="ECO:0000313" key="4">
    <source>
        <dbReference type="Proteomes" id="UP001313282"/>
    </source>
</evidence>
<feature type="compositionally biased region" description="Polar residues" evidence="1">
    <location>
        <begin position="121"/>
        <end position="131"/>
    </location>
</feature>
<feature type="compositionally biased region" description="Polar residues" evidence="1">
    <location>
        <begin position="34"/>
        <end position="46"/>
    </location>
</feature>
<feature type="domain" description="C2H2-domain containing protein second zinc finger" evidence="2">
    <location>
        <begin position="150"/>
        <end position="167"/>
    </location>
</feature>
<reference evidence="3 4" key="1">
    <citation type="submission" date="2019-10" db="EMBL/GenBank/DDBJ databases">
        <authorList>
            <person name="Palmer J.M."/>
        </authorList>
    </citation>
    <scope>NUCLEOTIDE SEQUENCE [LARGE SCALE GENOMIC DNA]</scope>
    <source>
        <strain evidence="3 4">TWF718</strain>
    </source>
</reference>
<feature type="region of interest" description="Disordered" evidence="1">
    <location>
        <begin position="1"/>
        <end position="149"/>
    </location>
</feature>
<dbReference type="InterPro" id="IPR059095">
    <property type="entry name" value="Znf_C2H2_17_2nd"/>
</dbReference>
<dbReference type="EMBL" id="JAVHNR010000006">
    <property type="protein sequence ID" value="KAK6339896.1"/>
    <property type="molecule type" value="Genomic_DNA"/>
</dbReference>
<dbReference type="Gene3D" id="3.30.160.60">
    <property type="entry name" value="Classic Zinc Finger"/>
    <property type="match status" value="1"/>
</dbReference>
<proteinExistence type="predicted"/>